<organism evidence="7 8">
    <name type="scientific">Diabrotica balteata</name>
    <name type="common">Banded cucumber beetle</name>
    <dbReference type="NCBI Taxonomy" id="107213"/>
    <lineage>
        <taxon>Eukaryota</taxon>
        <taxon>Metazoa</taxon>
        <taxon>Ecdysozoa</taxon>
        <taxon>Arthropoda</taxon>
        <taxon>Hexapoda</taxon>
        <taxon>Insecta</taxon>
        <taxon>Pterygota</taxon>
        <taxon>Neoptera</taxon>
        <taxon>Endopterygota</taxon>
        <taxon>Coleoptera</taxon>
        <taxon>Polyphaga</taxon>
        <taxon>Cucujiformia</taxon>
        <taxon>Chrysomeloidea</taxon>
        <taxon>Chrysomelidae</taxon>
        <taxon>Galerucinae</taxon>
        <taxon>Diabroticina</taxon>
        <taxon>Diabroticites</taxon>
        <taxon>Diabrotica</taxon>
    </lineage>
</organism>
<dbReference type="AlphaFoldDB" id="A0A9N9XI96"/>
<keyword evidence="4" id="KW-0460">Magnesium</keyword>
<dbReference type="InterPro" id="IPR000092">
    <property type="entry name" value="Polyprenyl_synt"/>
</dbReference>
<dbReference type="InterPro" id="IPR008949">
    <property type="entry name" value="Isoprenoid_synthase_dom_sf"/>
</dbReference>
<protein>
    <recommendedName>
        <fullName evidence="9">Farnesyl pyrophosphate synthase</fullName>
    </recommendedName>
</protein>
<evidence type="ECO:0000256" key="2">
    <source>
        <dbReference type="ARBA" id="ARBA00022679"/>
    </source>
</evidence>
<keyword evidence="2 6" id="KW-0808">Transferase</keyword>
<dbReference type="GO" id="GO:0005737">
    <property type="term" value="C:cytoplasm"/>
    <property type="evidence" value="ECO:0007669"/>
    <property type="project" value="TreeGrafter"/>
</dbReference>
<keyword evidence="8" id="KW-1185">Reference proteome</keyword>
<name>A0A9N9XI96_DIABA</name>
<dbReference type="GO" id="GO:0042811">
    <property type="term" value="P:pheromone biosynthetic process"/>
    <property type="evidence" value="ECO:0007669"/>
    <property type="project" value="UniProtKB-ARBA"/>
</dbReference>
<evidence type="ECO:0000313" key="7">
    <source>
        <dbReference type="EMBL" id="CAG9840551.1"/>
    </source>
</evidence>
<dbReference type="OrthoDB" id="6686732at2759"/>
<proteinExistence type="inferred from homology"/>
<sequence length="285" mass="33373">MPSATTTIHAYKHFNKDYTEDDLMKAGILGWCFKLQDVHLVIVDDLMDESEMRYSKPVWYRQVGVKQAIIDCLIFEASATYLVLKYFSDHKYFPQIQKELLDNISPTDTSQLLELTNFNLEDYEFYENFVKSYPFLVHSVTSVMYMVGINDPELHSLVKKFCMDVCIFGKRYDDISVIVESISVAEKDNTDIASSKVTWMAIQVSKIGSPQQKKRFMEHYGSSDPKSISIIFDLYQELNLVERFDKYMMDYYDEMYARIQNMPPRLPKEFFCNILDLSVSNKLYA</sequence>
<reference evidence="7" key="1">
    <citation type="submission" date="2022-01" db="EMBL/GenBank/DDBJ databases">
        <authorList>
            <person name="King R."/>
        </authorList>
    </citation>
    <scope>NUCLEOTIDE SEQUENCE</scope>
</reference>
<dbReference type="GO" id="GO:0004161">
    <property type="term" value="F:dimethylallyltranstransferase activity"/>
    <property type="evidence" value="ECO:0007669"/>
    <property type="project" value="TreeGrafter"/>
</dbReference>
<comment type="similarity">
    <text evidence="6">Belongs to the FPP/GGPP synthase family.</text>
</comment>
<dbReference type="InterPro" id="IPR039702">
    <property type="entry name" value="FPS1-like"/>
</dbReference>
<evidence type="ECO:0000313" key="8">
    <source>
        <dbReference type="Proteomes" id="UP001153709"/>
    </source>
</evidence>
<evidence type="ECO:0000256" key="1">
    <source>
        <dbReference type="ARBA" id="ARBA00001946"/>
    </source>
</evidence>
<evidence type="ECO:0000256" key="3">
    <source>
        <dbReference type="ARBA" id="ARBA00022723"/>
    </source>
</evidence>
<dbReference type="PANTHER" id="PTHR11525:SF0">
    <property type="entry name" value="FARNESYL PYROPHOSPHATE SYNTHASE"/>
    <property type="match status" value="1"/>
</dbReference>
<dbReference type="PANTHER" id="PTHR11525">
    <property type="entry name" value="FARNESYL-PYROPHOSPHATE SYNTHETASE"/>
    <property type="match status" value="1"/>
</dbReference>
<dbReference type="Pfam" id="PF00348">
    <property type="entry name" value="polyprenyl_synt"/>
    <property type="match status" value="1"/>
</dbReference>
<evidence type="ECO:0000256" key="6">
    <source>
        <dbReference type="RuleBase" id="RU004466"/>
    </source>
</evidence>
<gene>
    <name evidence="7" type="ORF">DIABBA_LOCUS13184</name>
</gene>
<accession>A0A9N9XI96</accession>
<dbReference type="GO" id="GO:0046872">
    <property type="term" value="F:metal ion binding"/>
    <property type="evidence" value="ECO:0007669"/>
    <property type="project" value="UniProtKB-KW"/>
</dbReference>
<keyword evidence="3" id="KW-0479">Metal-binding</keyword>
<evidence type="ECO:0000256" key="4">
    <source>
        <dbReference type="ARBA" id="ARBA00022842"/>
    </source>
</evidence>
<dbReference type="GO" id="GO:0045337">
    <property type="term" value="P:farnesyl diphosphate biosynthetic process"/>
    <property type="evidence" value="ECO:0007669"/>
    <property type="project" value="TreeGrafter"/>
</dbReference>
<dbReference type="Proteomes" id="UP001153709">
    <property type="component" value="Chromosome 9"/>
</dbReference>
<dbReference type="GO" id="GO:0004337">
    <property type="term" value="F:(2E,6E)-farnesyl diphosphate synthase activity"/>
    <property type="evidence" value="ECO:0007669"/>
    <property type="project" value="TreeGrafter"/>
</dbReference>
<evidence type="ECO:0008006" key="9">
    <source>
        <dbReference type="Google" id="ProtNLM"/>
    </source>
</evidence>
<dbReference type="Gene3D" id="1.10.600.10">
    <property type="entry name" value="Farnesyl Diphosphate Synthase"/>
    <property type="match status" value="1"/>
</dbReference>
<evidence type="ECO:0000256" key="5">
    <source>
        <dbReference type="ARBA" id="ARBA00033740"/>
    </source>
</evidence>
<dbReference type="EMBL" id="OU898284">
    <property type="protein sequence ID" value="CAG9840551.1"/>
    <property type="molecule type" value="Genomic_DNA"/>
</dbReference>
<comment type="pathway">
    <text evidence="5">Pheromone biosynthesis.</text>
</comment>
<comment type="cofactor">
    <cofactor evidence="1">
        <name>Mg(2+)</name>
        <dbReference type="ChEBI" id="CHEBI:18420"/>
    </cofactor>
</comment>
<dbReference type="SUPFAM" id="SSF48576">
    <property type="entry name" value="Terpenoid synthases"/>
    <property type="match status" value="1"/>
</dbReference>